<evidence type="ECO:0000313" key="2">
    <source>
        <dbReference type="Proteomes" id="UP001057402"/>
    </source>
</evidence>
<sequence>MGELILNGGIMTVRKSPAVLVRPESDTPNGFFYLSSLDQAIPITISTIYTYDKSDNNLGEILRETLAKVLVHYYPLTGHLVLRPNGEFMVELTNKGIPFVESVANCTM</sequence>
<dbReference type="EMBL" id="CM042882">
    <property type="protein sequence ID" value="KAI4383204.1"/>
    <property type="molecule type" value="Genomic_DNA"/>
</dbReference>
<evidence type="ECO:0000313" key="1">
    <source>
        <dbReference type="EMBL" id="KAI4383204.1"/>
    </source>
</evidence>
<name>A0ACB9RWB9_9MYRT</name>
<accession>A0ACB9RWB9</accession>
<proteinExistence type="predicted"/>
<protein>
    <submittedName>
        <fullName evidence="1">Uncharacterized protein</fullName>
    </submittedName>
</protein>
<dbReference type="Proteomes" id="UP001057402">
    <property type="component" value="Chromosome 3"/>
</dbReference>
<organism evidence="1 2">
    <name type="scientific">Melastoma candidum</name>
    <dbReference type="NCBI Taxonomy" id="119954"/>
    <lineage>
        <taxon>Eukaryota</taxon>
        <taxon>Viridiplantae</taxon>
        <taxon>Streptophyta</taxon>
        <taxon>Embryophyta</taxon>
        <taxon>Tracheophyta</taxon>
        <taxon>Spermatophyta</taxon>
        <taxon>Magnoliopsida</taxon>
        <taxon>eudicotyledons</taxon>
        <taxon>Gunneridae</taxon>
        <taxon>Pentapetalae</taxon>
        <taxon>rosids</taxon>
        <taxon>malvids</taxon>
        <taxon>Myrtales</taxon>
        <taxon>Melastomataceae</taxon>
        <taxon>Melastomatoideae</taxon>
        <taxon>Melastomateae</taxon>
        <taxon>Melastoma</taxon>
    </lineage>
</organism>
<reference evidence="2" key="1">
    <citation type="journal article" date="2023" name="Front. Plant Sci.">
        <title>Chromosomal-level genome assembly of Melastoma candidum provides insights into trichome evolution.</title>
        <authorList>
            <person name="Zhong Y."/>
            <person name="Wu W."/>
            <person name="Sun C."/>
            <person name="Zou P."/>
            <person name="Liu Y."/>
            <person name="Dai S."/>
            <person name="Zhou R."/>
        </authorList>
    </citation>
    <scope>NUCLEOTIDE SEQUENCE [LARGE SCALE GENOMIC DNA]</scope>
</reference>
<comment type="caution">
    <text evidence="1">The sequence shown here is derived from an EMBL/GenBank/DDBJ whole genome shotgun (WGS) entry which is preliminary data.</text>
</comment>
<keyword evidence="2" id="KW-1185">Reference proteome</keyword>
<gene>
    <name evidence="1" type="ORF">MLD38_009071</name>
</gene>